<reference evidence="2 3" key="1">
    <citation type="submission" date="2023-11" db="EMBL/GenBank/DDBJ databases">
        <authorList>
            <person name="Hedman E."/>
            <person name="Englund M."/>
            <person name="Stromberg M."/>
            <person name="Nyberg Akerstrom W."/>
            <person name="Nylinder S."/>
            <person name="Jareborg N."/>
            <person name="Kallberg Y."/>
            <person name="Kronander E."/>
        </authorList>
    </citation>
    <scope>NUCLEOTIDE SEQUENCE [LARGE SCALE GENOMIC DNA]</scope>
</reference>
<dbReference type="Pfam" id="PF00385">
    <property type="entry name" value="Chromo"/>
    <property type="match status" value="1"/>
</dbReference>
<proteinExistence type="predicted"/>
<dbReference type="InterPro" id="IPR016197">
    <property type="entry name" value="Chromo-like_dom_sf"/>
</dbReference>
<feature type="domain" description="Chromo" evidence="1">
    <location>
        <begin position="77"/>
        <end position="117"/>
    </location>
</feature>
<name>A0AAV1MBQ7_9NEOP</name>
<dbReference type="PROSITE" id="PS50013">
    <property type="entry name" value="CHROMO_2"/>
    <property type="match status" value="1"/>
</dbReference>
<comment type="caution">
    <text evidence="2">The sequence shown here is derived from an EMBL/GenBank/DDBJ whole genome shotgun (WGS) entry which is preliminary data.</text>
</comment>
<dbReference type="GO" id="GO:0005694">
    <property type="term" value="C:chromosome"/>
    <property type="evidence" value="ECO:0007669"/>
    <property type="project" value="UniProtKB-ARBA"/>
</dbReference>
<keyword evidence="3" id="KW-1185">Reference proteome</keyword>
<dbReference type="Gene3D" id="2.40.50.40">
    <property type="match status" value="1"/>
</dbReference>
<evidence type="ECO:0000259" key="1">
    <source>
        <dbReference type="PROSITE" id="PS50013"/>
    </source>
</evidence>
<dbReference type="CDD" id="cd00024">
    <property type="entry name" value="CD_CSD"/>
    <property type="match status" value="1"/>
</dbReference>
<dbReference type="EMBL" id="CAVLGL010000148">
    <property type="protein sequence ID" value="CAK1603436.1"/>
    <property type="molecule type" value="Genomic_DNA"/>
</dbReference>
<dbReference type="InterPro" id="IPR000953">
    <property type="entry name" value="Chromo/chromo_shadow_dom"/>
</dbReference>
<dbReference type="Proteomes" id="UP001314205">
    <property type="component" value="Unassembled WGS sequence"/>
</dbReference>
<gene>
    <name evidence="2" type="ORF">PARMNEM_LOCUS21811</name>
</gene>
<accession>A0AAV1MBQ7</accession>
<dbReference type="SUPFAM" id="SSF54160">
    <property type="entry name" value="Chromo domain-like"/>
    <property type="match status" value="1"/>
</dbReference>
<dbReference type="PANTHER" id="PTHR46585">
    <property type="entry name" value="INTEGRASE CORE DOMAIN CONTAINING PROTEIN"/>
    <property type="match status" value="1"/>
</dbReference>
<evidence type="ECO:0000313" key="2">
    <source>
        <dbReference type="EMBL" id="CAK1603436.1"/>
    </source>
</evidence>
<dbReference type="PANTHER" id="PTHR46585:SF1">
    <property type="entry name" value="CHROMO DOMAIN-CONTAINING PROTEIN"/>
    <property type="match status" value="1"/>
</dbReference>
<organism evidence="2 3">
    <name type="scientific">Parnassius mnemosyne</name>
    <name type="common">clouded apollo</name>
    <dbReference type="NCBI Taxonomy" id="213953"/>
    <lineage>
        <taxon>Eukaryota</taxon>
        <taxon>Metazoa</taxon>
        <taxon>Ecdysozoa</taxon>
        <taxon>Arthropoda</taxon>
        <taxon>Hexapoda</taxon>
        <taxon>Insecta</taxon>
        <taxon>Pterygota</taxon>
        <taxon>Neoptera</taxon>
        <taxon>Endopterygota</taxon>
        <taxon>Lepidoptera</taxon>
        <taxon>Glossata</taxon>
        <taxon>Ditrysia</taxon>
        <taxon>Papilionoidea</taxon>
        <taxon>Papilionidae</taxon>
        <taxon>Parnassiinae</taxon>
        <taxon>Parnassini</taxon>
        <taxon>Parnassius</taxon>
        <taxon>Driopa</taxon>
    </lineage>
</organism>
<protein>
    <recommendedName>
        <fullName evidence="1">Chromo domain-containing protein</fullName>
    </recommendedName>
</protein>
<dbReference type="InterPro" id="IPR023780">
    <property type="entry name" value="Chromo_domain"/>
</dbReference>
<dbReference type="AlphaFoldDB" id="A0AAV1MBQ7"/>
<sequence>MCPCDVNSNNIMTVWTNLYDRRSKKLSLENPKPNFNVGDYVQITKYKHVFQKGYESNWSDEIFIISSIITYNPTSQHKIDKIIDTRYSGNRKEVLVKWKGYPDKFNSWILASSLKEI</sequence>
<evidence type="ECO:0000313" key="3">
    <source>
        <dbReference type="Proteomes" id="UP001314205"/>
    </source>
</evidence>